<dbReference type="GO" id="GO:0071555">
    <property type="term" value="P:cell wall organization"/>
    <property type="evidence" value="ECO:0007669"/>
    <property type="project" value="UniProtKB-KW"/>
</dbReference>
<keyword evidence="5" id="KW-0479">Metal-binding</keyword>
<dbReference type="GO" id="GO:0000139">
    <property type="term" value="C:Golgi membrane"/>
    <property type="evidence" value="ECO:0007669"/>
    <property type="project" value="UniProtKB-SubCell"/>
</dbReference>
<evidence type="ECO:0000256" key="9">
    <source>
        <dbReference type="ARBA" id="ARBA00023316"/>
    </source>
</evidence>
<gene>
    <name evidence="12" type="ORF">BAE44_0025038</name>
</gene>
<evidence type="ECO:0000256" key="10">
    <source>
        <dbReference type="ARBA" id="ARBA00038162"/>
    </source>
</evidence>
<evidence type="ECO:0000313" key="13">
    <source>
        <dbReference type="Proteomes" id="UP000095767"/>
    </source>
</evidence>
<comment type="caution">
    <text evidence="12">The sequence shown here is derived from an EMBL/GenBank/DDBJ whole genome shotgun (WGS) entry which is preliminary data.</text>
</comment>
<organism evidence="12 13">
    <name type="scientific">Dichanthelium oligosanthes</name>
    <dbReference type="NCBI Taxonomy" id="888268"/>
    <lineage>
        <taxon>Eukaryota</taxon>
        <taxon>Viridiplantae</taxon>
        <taxon>Streptophyta</taxon>
        <taxon>Embryophyta</taxon>
        <taxon>Tracheophyta</taxon>
        <taxon>Spermatophyta</taxon>
        <taxon>Magnoliopsida</taxon>
        <taxon>Liliopsida</taxon>
        <taxon>Poales</taxon>
        <taxon>Poaceae</taxon>
        <taxon>PACMAD clade</taxon>
        <taxon>Panicoideae</taxon>
        <taxon>Panicodae</taxon>
        <taxon>Paniceae</taxon>
        <taxon>Dichantheliinae</taxon>
        <taxon>Dichanthelium</taxon>
    </lineage>
</organism>
<dbReference type="OrthoDB" id="2014201at2759"/>
<accession>A0A1E5UM45</accession>
<dbReference type="GO" id="GO:0016757">
    <property type="term" value="F:glycosyltransferase activity"/>
    <property type="evidence" value="ECO:0007669"/>
    <property type="project" value="UniProtKB-KW"/>
</dbReference>
<keyword evidence="2" id="KW-0328">Glycosyltransferase</keyword>
<evidence type="ECO:0000313" key="12">
    <source>
        <dbReference type="EMBL" id="OEL13941.1"/>
    </source>
</evidence>
<dbReference type="CDD" id="cd02537">
    <property type="entry name" value="GT8_Glycogenin"/>
    <property type="match status" value="1"/>
</dbReference>
<dbReference type="InterPro" id="IPR002495">
    <property type="entry name" value="Glyco_trans_8"/>
</dbReference>
<keyword evidence="4" id="KW-0812">Transmembrane</keyword>
<keyword evidence="6" id="KW-1133">Transmembrane helix</keyword>
<comment type="subcellular location">
    <subcellularLocation>
        <location evidence="1">Golgi apparatus membrane</location>
        <topology evidence="1">Single-pass type II membrane protein</topology>
    </subcellularLocation>
</comment>
<dbReference type="GO" id="GO:0046872">
    <property type="term" value="F:metal ion binding"/>
    <property type="evidence" value="ECO:0007669"/>
    <property type="project" value="UniProtKB-KW"/>
</dbReference>
<dbReference type="InterPro" id="IPR050587">
    <property type="entry name" value="GNT1/Glycosyltrans_8"/>
</dbReference>
<evidence type="ECO:0000256" key="7">
    <source>
        <dbReference type="ARBA" id="ARBA00023136"/>
    </source>
</evidence>
<reference evidence="12 13" key="1">
    <citation type="submission" date="2016-09" db="EMBL/GenBank/DDBJ databases">
        <title>The draft genome of Dichanthelium oligosanthes: A C3 panicoid grass species.</title>
        <authorList>
            <person name="Studer A.J."/>
            <person name="Schnable J.C."/>
            <person name="Brutnell T.P."/>
        </authorList>
    </citation>
    <scope>NUCLEOTIDE SEQUENCE [LARGE SCALE GENOMIC DNA]</scope>
    <source>
        <strain evidence="13">cv. Kellogg 1175</strain>
        <tissue evidence="12">Leaf</tissue>
    </source>
</reference>
<dbReference type="Proteomes" id="UP000095767">
    <property type="component" value="Unassembled WGS sequence"/>
</dbReference>
<dbReference type="EMBL" id="LWDX02071741">
    <property type="protein sequence ID" value="OEL13941.1"/>
    <property type="molecule type" value="Genomic_DNA"/>
</dbReference>
<name>A0A1E5UM45_9POAL</name>
<evidence type="ECO:0000256" key="6">
    <source>
        <dbReference type="ARBA" id="ARBA00022989"/>
    </source>
</evidence>
<keyword evidence="9" id="KW-0961">Cell wall biogenesis/degradation</keyword>
<dbReference type="FunFam" id="3.90.550.10:FF:000018">
    <property type="entry name" value="Hexosyltransferase"/>
    <property type="match status" value="1"/>
</dbReference>
<evidence type="ECO:0000256" key="1">
    <source>
        <dbReference type="ARBA" id="ARBA00004323"/>
    </source>
</evidence>
<dbReference type="InterPro" id="IPR029044">
    <property type="entry name" value="Nucleotide-diphossugar_trans"/>
</dbReference>
<dbReference type="STRING" id="888268.A0A1E5UM45"/>
<dbReference type="PANTHER" id="PTHR11183">
    <property type="entry name" value="GLYCOGENIN SUBFAMILY MEMBER"/>
    <property type="match status" value="1"/>
</dbReference>
<dbReference type="AlphaFoldDB" id="A0A1E5UM45"/>
<dbReference type="Pfam" id="PF01501">
    <property type="entry name" value="Glyco_transf_8"/>
    <property type="match status" value="1"/>
</dbReference>
<keyword evidence="7" id="KW-0472">Membrane</keyword>
<proteinExistence type="inferred from homology"/>
<sequence>MGSLEARYRPAGAALVNGWIWDKRSSDPRYVSSASVQWEDVYKSIQNLNGGEPKLKVGLLNFNRTEFGTWTHMLPESDFSIIRLEHANESITWQTLYPEWIDEEEETEIPSCPSLPDPNFPRTTHFDVVAVKLPCSHVAGWSRDVARLHLQLSAAKLAVATARGNGGVHVLFVTDCFPIPNLFSCKDLVKREGNAWLYKPDVKALKEKLRLPVGSCELAVPLNAKAAQSIRQAGSTRDLVILVDDTISDHHRKGLESAGWKVRIIQRIRNPKAERDAYNEWNYSKFRLWQLTDYDKVIFIDADLLILRSIDFLFAMPEITATGNNATLFNSGVMVIEPSNCTFQLLMEHINEITSYNGGDQGYLNEIFTWWHRIPKHMNFLKHFWEGDEEEVKVKKTRLFGANPPILYVLHYLGRKPWLCFRDYDCNWNVEILREFASDVAHARWWKVHNKMPKKLQSYCLLRSRLKAGLEWERRQAEKANFTDEHWKRNITDPRLKTCFEKFCFWESMLWHWGENKTNSTKNNAVPAVPTASLSSS</sequence>
<keyword evidence="8" id="KW-0464">Manganese</keyword>
<evidence type="ECO:0000256" key="2">
    <source>
        <dbReference type="ARBA" id="ARBA00022676"/>
    </source>
</evidence>
<keyword evidence="13" id="KW-1185">Reference proteome</keyword>
<evidence type="ECO:0000256" key="3">
    <source>
        <dbReference type="ARBA" id="ARBA00022679"/>
    </source>
</evidence>
<dbReference type="Gene3D" id="3.90.550.10">
    <property type="entry name" value="Spore Coat Polysaccharide Biosynthesis Protein SpsA, Chain A"/>
    <property type="match status" value="1"/>
</dbReference>
<protein>
    <recommendedName>
        <fullName evidence="11">Hexosyltransferase</fullName>
        <ecNumber evidence="11">2.4.1.-</ecNumber>
    </recommendedName>
</protein>
<evidence type="ECO:0000256" key="8">
    <source>
        <dbReference type="ARBA" id="ARBA00023211"/>
    </source>
</evidence>
<keyword evidence="3 12" id="KW-0808">Transferase</keyword>
<evidence type="ECO:0000256" key="5">
    <source>
        <dbReference type="ARBA" id="ARBA00022723"/>
    </source>
</evidence>
<evidence type="ECO:0000256" key="11">
    <source>
        <dbReference type="RuleBase" id="RU362027"/>
    </source>
</evidence>
<dbReference type="SUPFAM" id="SSF53448">
    <property type="entry name" value="Nucleotide-diphospho-sugar transferases"/>
    <property type="match status" value="1"/>
</dbReference>
<comment type="similarity">
    <text evidence="10">Belongs to the glycosyltransferase 8 family. Glycogenin subfamily.</text>
</comment>
<dbReference type="EC" id="2.4.1.-" evidence="11"/>
<evidence type="ECO:0000256" key="4">
    <source>
        <dbReference type="ARBA" id="ARBA00022692"/>
    </source>
</evidence>